<name>A0A9W8JAA5_9AGAR</name>
<feature type="region of interest" description="Disordered" evidence="1">
    <location>
        <begin position="114"/>
        <end position="147"/>
    </location>
</feature>
<comment type="caution">
    <text evidence="2">The sequence shown here is derived from an EMBL/GenBank/DDBJ whole genome shotgun (WGS) entry which is preliminary data.</text>
</comment>
<sequence>MEFSVAVEGLAQSLEILSKKIKIMKPSETRGLLESFSKELESQYKQILLVFNEQPEALEIQEVVFTSEIVTQVSDVCSKMLDEGPFERVLHRSRNERLILELQDKLLDHQIERISQHNRQSQQTEDIKIASRSRTSSPLPNPRAAQTTMQVKQRFDYQPQQQYLALPDLPMSYPSYQHRAHAGLSGSSSSVSVTTFMNCGNDYSYNVYS</sequence>
<dbReference type="Proteomes" id="UP001140091">
    <property type="component" value="Unassembled WGS sequence"/>
</dbReference>
<gene>
    <name evidence="2" type="ORF">H1R20_g6776</name>
</gene>
<evidence type="ECO:0000256" key="1">
    <source>
        <dbReference type="SAM" id="MobiDB-lite"/>
    </source>
</evidence>
<reference evidence="2" key="1">
    <citation type="submission" date="2022-06" db="EMBL/GenBank/DDBJ databases">
        <title>Genome Sequence of Candolleomyces eurysporus.</title>
        <authorList>
            <person name="Buettner E."/>
        </authorList>
    </citation>
    <scope>NUCLEOTIDE SEQUENCE</scope>
    <source>
        <strain evidence="2">VTCC 930004</strain>
    </source>
</reference>
<feature type="non-terminal residue" evidence="2">
    <location>
        <position position="1"/>
    </location>
</feature>
<accession>A0A9W8JAA5</accession>
<keyword evidence="3" id="KW-1185">Reference proteome</keyword>
<dbReference type="EMBL" id="JANBPK010000845">
    <property type="protein sequence ID" value="KAJ2930334.1"/>
    <property type="molecule type" value="Genomic_DNA"/>
</dbReference>
<evidence type="ECO:0000313" key="3">
    <source>
        <dbReference type="Proteomes" id="UP001140091"/>
    </source>
</evidence>
<dbReference type="OrthoDB" id="10323711at2759"/>
<protein>
    <submittedName>
        <fullName evidence="2">Uncharacterized protein</fullName>
    </submittedName>
</protein>
<evidence type="ECO:0000313" key="2">
    <source>
        <dbReference type="EMBL" id="KAJ2930334.1"/>
    </source>
</evidence>
<proteinExistence type="predicted"/>
<feature type="compositionally biased region" description="Polar residues" evidence="1">
    <location>
        <begin position="132"/>
        <end position="147"/>
    </location>
</feature>
<organism evidence="2 3">
    <name type="scientific">Candolleomyces eurysporus</name>
    <dbReference type="NCBI Taxonomy" id="2828524"/>
    <lineage>
        <taxon>Eukaryota</taxon>
        <taxon>Fungi</taxon>
        <taxon>Dikarya</taxon>
        <taxon>Basidiomycota</taxon>
        <taxon>Agaricomycotina</taxon>
        <taxon>Agaricomycetes</taxon>
        <taxon>Agaricomycetidae</taxon>
        <taxon>Agaricales</taxon>
        <taxon>Agaricineae</taxon>
        <taxon>Psathyrellaceae</taxon>
        <taxon>Candolleomyces</taxon>
    </lineage>
</organism>
<dbReference type="AlphaFoldDB" id="A0A9W8JAA5"/>